<accession>A0A0A1YFI6</accession>
<comment type="caution">
    <text evidence="2">The sequence shown here is derived from an EMBL/GenBank/DDBJ whole genome shotgun (WGS) entry which is preliminary data.</text>
</comment>
<evidence type="ECO:0000313" key="2">
    <source>
        <dbReference type="EMBL" id="KFX68697.1"/>
    </source>
</evidence>
<feature type="region of interest" description="Disordered" evidence="1">
    <location>
        <begin position="1"/>
        <end position="23"/>
    </location>
</feature>
<keyword evidence="3" id="KW-1185">Reference proteome</keyword>
<protein>
    <submittedName>
        <fullName evidence="2">Uncharacterized protein</fullName>
    </submittedName>
</protein>
<proteinExistence type="predicted"/>
<feature type="compositionally biased region" description="Basic and acidic residues" evidence="1">
    <location>
        <begin position="11"/>
        <end position="23"/>
    </location>
</feature>
<dbReference type="Proteomes" id="UP000030063">
    <property type="component" value="Unassembled WGS sequence"/>
</dbReference>
<dbReference type="STRING" id="1395571.TMS3_0114460"/>
<sequence length="77" mass="8280">MQVLQSYENSLKNHGELRMSPKSRDGSKVLALLQYAILAAASTLSPASMSQLCFSVGVCQRFQLSGKRFSAGVNSAL</sequence>
<feature type="compositionally biased region" description="Polar residues" evidence="1">
    <location>
        <begin position="1"/>
        <end position="10"/>
    </location>
</feature>
<reference evidence="2 3" key="1">
    <citation type="journal article" date="2014" name="Genome Announc.">
        <title>Draft Genome Sequence of Petroleum Oil-Degrading Marine Bacterium Pseudomonas taeanensis Strain MS-3, Isolated from a Crude Oil-Contaminated Seashore.</title>
        <authorList>
            <person name="Lee S.Y."/>
            <person name="Kim S.H."/>
            <person name="Lee D.G."/>
            <person name="Shin S."/>
            <person name="Yun S.H."/>
            <person name="Choi C.W."/>
            <person name="Chung Y.H."/>
            <person name="Choi J.S."/>
            <person name="Kahng H.Y."/>
            <person name="Kim S.I."/>
        </authorList>
    </citation>
    <scope>NUCLEOTIDE SEQUENCE [LARGE SCALE GENOMIC DNA]</scope>
    <source>
        <strain evidence="2 3">MS-3</strain>
    </source>
</reference>
<dbReference type="AlphaFoldDB" id="A0A0A1YFI6"/>
<name>A0A0A1YFI6_9PSED</name>
<evidence type="ECO:0000256" key="1">
    <source>
        <dbReference type="SAM" id="MobiDB-lite"/>
    </source>
</evidence>
<gene>
    <name evidence="2" type="ORF">TMS3_0114460</name>
</gene>
<organism evidence="2 3">
    <name type="scientific">Pseudomonas taeanensis MS-3</name>
    <dbReference type="NCBI Taxonomy" id="1395571"/>
    <lineage>
        <taxon>Bacteria</taxon>
        <taxon>Pseudomonadati</taxon>
        <taxon>Pseudomonadota</taxon>
        <taxon>Gammaproteobacteria</taxon>
        <taxon>Pseudomonadales</taxon>
        <taxon>Pseudomonadaceae</taxon>
        <taxon>Pseudomonas</taxon>
    </lineage>
</organism>
<evidence type="ECO:0000313" key="3">
    <source>
        <dbReference type="Proteomes" id="UP000030063"/>
    </source>
</evidence>
<dbReference type="EMBL" id="AWSQ01000004">
    <property type="protein sequence ID" value="KFX68697.1"/>
    <property type="molecule type" value="Genomic_DNA"/>
</dbReference>